<dbReference type="PROSITE" id="PS50835">
    <property type="entry name" value="IG_LIKE"/>
    <property type="match status" value="2"/>
</dbReference>
<sequence length="643" mass="69731">LVVQGFTENDKGAYTCSRKSTIAGAPSPTPGKIDLIMRPRLLADFTSLSRTETDEVVMTGHRVSVPLEEGLEGRLVCRTNPTFNGPIHVTWFYHGRQLIGPAASMLEEIDLPTTSDQKKRKKKSRQRHHQSREEALQIGGRGGGSLKKLPDAVFRPAVVDPAELGVSLENNSQVMSLDKSLVEISRIRVLKFTKLTPRHAGMYMCKAEALNPVYHAPAPSDQITQALFTPPSAASTTTSSADTSTYTSIFTTTPNPFDPSLDGGINTEFLIQVQPIRLIVFSRPRMLPGNPRLVDINPSTSPPPHNSWTTRGRFNDRSRRRRGSETPQIPSWAYANRPVAREGEKMVLECAARGNPPPKLVWFKGGGGSNLPPPEGLSSLNDVNFDVGIREALNYLPLTEAMKYLGTKVAEDDQLSPAIMEAPAKNNLSDVKSLTDMEGANLTPKESDFTGTRLDRFSVVAGLRKDDTGVPVIAVSRLVVDNLGVSDATRYTCLAQLDMGPLGGHGNWTDVGSLLPAIILLPKFVAAGTKLYATGYPGENATLTCEALGGLSIPGGLQLTLLRGSGLKELAEHTISTKGSIPLSTLIADSPVESSAFGEREKPLFSERIETILPDMDPRYHLTAGPDPRNPYAAMVRLRITSE</sequence>
<feature type="domain" description="Ig-like" evidence="3">
    <location>
        <begin position="327"/>
        <end position="496"/>
    </location>
</feature>
<dbReference type="GO" id="GO:0007156">
    <property type="term" value="P:homophilic cell adhesion via plasma membrane adhesion molecules"/>
    <property type="evidence" value="ECO:0007669"/>
    <property type="project" value="TreeGrafter"/>
</dbReference>
<protein>
    <submittedName>
        <fullName evidence="4">Ig-like domain-containing protein</fullName>
    </submittedName>
</protein>
<dbReference type="STRING" id="60517.A0A158R7U7"/>
<dbReference type="Gene3D" id="2.60.40.10">
    <property type="entry name" value="Immunoglobulins"/>
    <property type="match status" value="1"/>
</dbReference>
<evidence type="ECO:0000259" key="3">
    <source>
        <dbReference type="PROSITE" id="PS50835"/>
    </source>
</evidence>
<feature type="region of interest" description="Disordered" evidence="2">
    <location>
        <begin position="111"/>
        <end position="144"/>
    </location>
</feature>
<accession>A0A158R7U7</accession>
<dbReference type="WBParaSite" id="TASK_0000440901-mRNA-1">
    <property type="protein sequence ID" value="TASK_0000440901-mRNA-1"/>
    <property type="gene ID" value="TASK_0000440901"/>
</dbReference>
<feature type="region of interest" description="Disordered" evidence="2">
    <location>
        <begin position="290"/>
        <end position="336"/>
    </location>
</feature>
<dbReference type="GO" id="GO:0007411">
    <property type="term" value="P:axon guidance"/>
    <property type="evidence" value="ECO:0007669"/>
    <property type="project" value="TreeGrafter"/>
</dbReference>
<dbReference type="GO" id="GO:0030424">
    <property type="term" value="C:axon"/>
    <property type="evidence" value="ECO:0007669"/>
    <property type="project" value="TreeGrafter"/>
</dbReference>
<dbReference type="GO" id="GO:0098632">
    <property type="term" value="F:cell-cell adhesion mediator activity"/>
    <property type="evidence" value="ECO:0007669"/>
    <property type="project" value="TreeGrafter"/>
</dbReference>
<dbReference type="InterPro" id="IPR007110">
    <property type="entry name" value="Ig-like_dom"/>
</dbReference>
<feature type="domain" description="Ig-like" evidence="3">
    <location>
        <begin position="39"/>
        <end position="224"/>
    </location>
</feature>
<dbReference type="SMART" id="SM00409">
    <property type="entry name" value="IG"/>
    <property type="match status" value="2"/>
</dbReference>
<feature type="compositionally biased region" description="Basic residues" evidence="2">
    <location>
        <begin position="118"/>
        <end position="130"/>
    </location>
</feature>
<dbReference type="SUPFAM" id="SSF48726">
    <property type="entry name" value="Immunoglobulin"/>
    <property type="match status" value="1"/>
</dbReference>
<evidence type="ECO:0000256" key="1">
    <source>
        <dbReference type="ARBA" id="ARBA00023319"/>
    </source>
</evidence>
<dbReference type="InterPro" id="IPR036179">
    <property type="entry name" value="Ig-like_dom_sf"/>
</dbReference>
<dbReference type="PANTHER" id="PTHR10075:SF4">
    <property type="entry name" value="EMBIGIN"/>
    <property type="match status" value="1"/>
</dbReference>
<name>A0A158R7U7_TAEAS</name>
<dbReference type="AlphaFoldDB" id="A0A158R7U7"/>
<evidence type="ECO:0000256" key="2">
    <source>
        <dbReference type="SAM" id="MobiDB-lite"/>
    </source>
</evidence>
<dbReference type="InterPro" id="IPR013783">
    <property type="entry name" value="Ig-like_fold"/>
</dbReference>
<keyword evidence="1" id="KW-0393">Immunoglobulin domain</keyword>
<dbReference type="InterPro" id="IPR003599">
    <property type="entry name" value="Ig_sub"/>
</dbReference>
<proteinExistence type="predicted"/>
<reference evidence="4" key="1">
    <citation type="submission" date="2016-04" db="UniProtKB">
        <authorList>
            <consortium name="WormBaseParasite"/>
        </authorList>
    </citation>
    <scope>IDENTIFICATION</scope>
</reference>
<evidence type="ECO:0000313" key="4">
    <source>
        <dbReference type="WBParaSite" id="TASK_0000440901-mRNA-1"/>
    </source>
</evidence>
<dbReference type="GO" id="GO:0070593">
    <property type="term" value="P:dendrite self-avoidance"/>
    <property type="evidence" value="ECO:0007669"/>
    <property type="project" value="TreeGrafter"/>
</dbReference>
<dbReference type="GO" id="GO:0005886">
    <property type="term" value="C:plasma membrane"/>
    <property type="evidence" value="ECO:0007669"/>
    <property type="project" value="TreeGrafter"/>
</dbReference>
<organism evidence="4">
    <name type="scientific">Taenia asiatica</name>
    <name type="common">Asian tapeworm</name>
    <dbReference type="NCBI Taxonomy" id="60517"/>
    <lineage>
        <taxon>Eukaryota</taxon>
        <taxon>Metazoa</taxon>
        <taxon>Spiralia</taxon>
        <taxon>Lophotrochozoa</taxon>
        <taxon>Platyhelminthes</taxon>
        <taxon>Cestoda</taxon>
        <taxon>Eucestoda</taxon>
        <taxon>Cyclophyllidea</taxon>
        <taxon>Taeniidae</taxon>
        <taxon>Taenia</taxon>
    </lineage>
</organism>
<dbReference type="PANTHER" id="PTHR10075">
    <property type="entry name" value="BASIGIN RELATED"/>
    <property type="match status" value="1"/>
</dbReference>